<dbReference type="GO" id="GO:0010181">
    <property type="term" value="F:FMN binding"/>
    <property type="evidence" value="ECO:0007669"/>
    <property type="project" value="TreeGrafter"/>
</dbReference>
<proteinExistence type="predicted"/>
<feature type="domain" description="NADPH-dependent FMN reductase-like" evidence="1">
    <location>
        <begin position="5"/>
        <end position="160"/>
    </location>
</feature>
<accession>A0A512M5D5</accession>
<evidence type="ECO:0000313" key="3">
    <source>
        <dbReference type="Proteomes" id="UP000321577"/>
    </source>
</evidence>
<dbReference type="PANTHER" id="PTHR30543">
    <property type="entry name" value="CHROMATE REDUCTASE"/>
    <property type="match status" value="1"/>
</dbReference>
<dbReference type="PANTHER" id="PTHR30543:SF21">
    <property type="entry name" value="NAD(P)H-DEPENDENT FMN REDUCTASE LOT6"/>
    <property type="match status" value="1"/>
</dbReference>
<dbReference type="OrthoDB" id="9806724at2"/>
<dbReference type="EMBL" id="BKAG01000006">
    <property type="protein sequence ID" value="GEP41943.1"/>
    <property type="molecule type" value="Genomic_DNA"/>
</dbReference>
<sequence>MSTIPRILVFGGSLRRGSFNQQLAQLAAEGAREAGAEVTLIALRDFPMPVYDGDLEEAEGKPEHAARLKKLFSEYHGLIIASPEYNSSISAALKNAIDWVSRADSDDEKPLSAMSGKTAVLCAASPGALGGLRGLVHLRAILGNIGINVLPPQVAVSKAHEFFKADGTHSDEKQANAVKELGRTLAGHLKKVL</sequence>
<dbReference type="InterPro" id="IPR050712">
    <property type="entry name" value="NAD(P)H-dep_reductase"/>
</dbReference>
<dbReference type="GO" id="GO:0016491">
    <property type="term" value="F:oxidoreductase activity"/>
    <property type="evidence" value="ECO:0007669"/>
    <property type="project" value="InterPro"/>
</dbReference>
<name>A0A512M5D5_9BACT</name>
<dbReference type="RefSeq" id="WP_146849504.1">
    <property type="nucleotide sequence ID" value="NZ_BKAG01000006.1"/>
</dbReference>
<dbReference type="AlphaFoldDB" id="A0A512M5D5"/>
<dbReference type="Pfam" id="PF03358">
    <property type="entry name" value="FMN_red"/>
    <property type="match status" value="1"/>
</dbReference>
<dbReference type="GO" id="GO:0005829">
    <property type="term" value="C:cytosol"/>
    <property type="evidence" value="ECO:0007669"/>
    <property type="project" value="TreeGrafter"/>
</dbReference>
<organism evidence="2 3">
    <name type="scientific">Brevifollis gellanilyticus</name>
    <dbReference type="NCBI Taxonomy" id="748831"/>
    <lineage>
        <taxon>Bacteria</taxon>
        <taxon>Pseudomonadati</taxon>
        <taxon>Verrucomicrobiota</taxon>
        <taxon>Verrucomicrobiia</taxon>
        <taxon>Verrucomicrobiales</taxon>
        <taxon>Verrucomicrobiaceae</taxon>
    </lineage>
</organism>
<comment type="caution">
    <text evidence="2">The sequence shown here is derived from an EMBL/GenBank/DDBJ whole genome shotgun (WGS) entry which is preliminary data.</text>
</comment>
<reference evidence="2 3" key="1">
    <citation type="submission" date="2019-07" db="EMBL/GenBank/DDBJ databases">
        <title>Whole genome shotgun sequence of Brevifollis gellanilyticus NBRC 108608.</title>
        <authorList>
            <person name="Hosoyama A."/>
            <person name="Uohara A."/>
            <person name="Ohji S."/>
            <person name="Ichikawa N."/>
        </authorList>
    </citation>
    <scope>NUCLEOTIDE SEQUENCE [LARGE SCALE GENOMIC DNA]</scope>
    <source>
        <strain evidence="2 3">NBRC 108608</strain>
    </source>
</reference>
<evidence type="ECO:0000259" key="1">
    <source>
        <dbReference type="Pfam" id="PF03358"/>
    </source>
</evidence>
<dbReference type="InterPro" id="IPR005025">
    <property type="entry name" value="FMN_Rdtase-like_dom"/>
</dbReference>
<dbReference type="SUPFAM" id="SSF52218">
    <property type="entry name" value="Flavoproteins"/>
    <property type="match status" value="1"/>
</dbReference>
<evidence type="ECO:0000313" key="2">
    <source>
        <dbReference type="EMBL" id="GEP41943.1"/>
    </source>
</evidence>
<dbReference type="Proteomes" id="UP000321577">
    <property type="component" value="Unassembled WGS sequence"/>
</dbReference>
<dbReference type="Gene3D" id="3.40.50.360">
    <property type="match status" value="1"/>
</dbReference>
<dbReference type="InterPro" id="IPR029039">
    <property type="entry name" value="Flavoprotein-like_sf"/>
</dbReference>
<gene>
    <name evidence="2" type="ORF">BGE01nite_12340</name>
</gene>
<keyword evidence="3" id="KW-1185">Reference proteome</keyword>
<protein>
    <submittedName>
        <fullName evidence="2">FMN reductase</fullName>
    </submittedName>
</protein>